<name>A0ABW2XFA8_9ACTN</name>
<proteinExistence type="predicted"/>
<sequence length="628" mass="63088">MPGRSPRSPHAAAPHAVPRVVPRAAVVPHVMPRGAVRAVPWPVSVAASAAILLLAAGCADSAKAEKADPPTVTATAPSPSATPSAATLLIKEGYFGAADGLHARVQIAGVQRLAGRSVLRYTVTSLDTAPKTVPFTVRLLDPVGRKLYRQTSQGGQTGEQFQPNAAREMTAEFPEIPTSVTKLTVLTTGTAGEFTGVPVTSDAPSTGAPSPSPSASLGAGSGTTVPGMSPSASVSSSPAPGQPLTVPTSTTSSTTGSSPSPSGSSSPSPGTTASATPSIPQATGSNPADLYEITEGEVEDVTAGNADATISLRTDVLFNGGTATLSSRAKQILDATANKIKSAVDPAKRTLTFTGHTDSGGDDAHNLALSKDRAEAVQKEMKARLGGSYTYSAEGKGESGPVAKEGGSDDAQAKARNRRVEISYKVTQTTSSPGTATPGSSNTATPGTSSTATPGTSSTATPGASGSASPAPSSSGAGGVGAPAAFRPQDGATVTSRSAKFGNDKRRLEVKPFYRDGAYIVAVFDIVNEGPGTTPPTANYAHKDYPGGVFSAFSVSVSGGKDVYRAVRVGTPDDQGAAPYVDPGLATFRTAVNAPSRGFMYLPAPPGNPSSVVFDAGPFGKVNSVPVS</sequence>
<dbReference type="RefSeq" id="WP_131756268.1">
    <property type="nucleotide sequence ID" value="NZ_CAACUY010000014.1"/>
</dbReference>
<feature type="domain" description="OmpA-like" evidence="3">
    <location>
        <begin position="305"/>
        <end position="428"/>
    </location>
</feature>
<accession>A0ABW2XFA8</accession>
<feature type="region of interest" description="Disordered" evidence="2">
    <location>
        <begin position="390"/>
        <end position="498"/>
    </location>
</feature>
<reference evidence="5" key="1">
    <citation type="journal article" date="2019" name="Int. J. Syst. Evol. Microbiol.">
        <title>The Global Catalogue of Microorganisms (GCM) 10K type strain sequencing project: providing services to taxonomists for standard genome sequencing and annotation.</title>
        <authorList>
            <consortium name="The Broad Institute Genomics Platform"/>
            <consortium name="The Broad Institute Genome Sequencing Center for Infectious Disease"/>
            <person name="Wu L."/>
            <person name="Ma J."/>
        </authorList>
    </citation>
    <scope>NUCLEOTIDE SEQUENCE [LARGE SCALE GENOMIC DNA]</scope>
    <source>
        <strain evidence="5">JCM 9371</strain>
    </source>
</reference>
<evidence type="ECO:0000313" key="4">
    <source>
        <dbReference type="EMBL" id="MFD0684178.1"/>
    </source>
</evidence>
<feature type="compositionally biased region" description="Low complexity" evidence="2">
    <location>
        <begin position="427"/>
        <end position="475"/>
    </location>
</feature>
<dbReference type="PANTHER" id="PTHR30329:SF20">
    <property type="entry name" value="EXPORTED PROTEIN"/>
    <property type="match status" value="1"/>
</dbReference>
<feature type="compositionally biased region" description="Low complexity" evidence="2">
    <location>
        <begin position="247"/>
        <end position="278"/>
    </location>
</feature>
<dbReference type="Proteomes" id="UP001597063">
    <property type="component" value="Unassembled WGS sequence"/>
</dbReference>
<gene>
    <name evidence="4" type="ORF">ACFQZM_06705</name>
</gene>
<dbReference type="InterPro" id="IPR050330">
    <property type="entry name" value="Bact_OuterMem_StrucFunc"/>
</dbReference>
<dbReference type="EMBL" id="JBHTGP010000003">
    <property type="protein sequence ID" value="MFD0684178.1"/>
    <property type="molecule type" value="Genomic_DNA"/>
</dbReference>
<dbReference type="InterPro" id="IPR006665">
    <property type="entry name" value="OmpA-like"/>
</dbReference>
<feature type="compositionally biased region" description="Low complexity" evidence="2">
    <location>
        <begin position="200"/>
        <end position="239"/>
    </location>
</feature>
<protein>
    <submittedName>
        <fullName evidence="4">OmpA family protein</fullName>
    </submittedName>
</protein>
<dbReference type="InterPro" id="IPR036737">
    <property type="entry name" value="OmpA-like_sf"/>
</dbReference>
<evidence type="ECO:0000256" key="1">
    <source>
        <dbReference type="PROSITE-ProRule" id="PRU00473"/>
    </source>
</evidence>
<comment type="caution">
    <text evidence="4">The sequence shown here is derived from an EMBL/GenBank/DDBJ whole genome shotgun (WGS) entry which is preliminary data.</text>
</comment>
<evidence type="ECO:0000313" key="5">
    <source>
        <dbReference type="Proteomes" id="UP001597063"/>
    </source>
</evidence>
<dbReference type="Gene3D" id="3.30.1330.60">
    <property type="entry name" value="OmpA-like domain"/>
    <property type="match status" value="1"/>
</dbReference>
<keyword evidence="5" id="KW-1185">Reference proteome</keyword>
<dbReference type="PROSITE" id="PS51123">
    <property type="entry name" value="OMPA_2"/>
    <property type="match status" value="1"/>
</dbReference>
<organism evidence="4 5">
    <name type="scientific">Actinomadura fibrosa</name>
    <dbReference type="NCBI Taxonomy" id="111802"/>
    <lineage>
        <taxon>Bacteria</taxon>
        <taxon>Bacillati</taxon>
        <taxon>Actinomycetota</taxon>
        <taxon>Actinomycetes</taxon>
        <taxon>Streptosporangiales</taxon>
        <taxon>Thermomonosporaceae</taxon>
        <taxon>Actinomadura</taxon>
    </lineage>
</organism>
<dbReference type="Pfam" id="PF00691">
    <property type="entry name" value="OmpA"/>
    <property type="match status" value="1"/>
</dbReference>
<feature type="region of interest" description="Disordered" evidence="2">
    <location>
        <begin position="195"/>
        <end position="287"/>
    </location>
</feature>
<dbReference type="CDD" id="cd07185">
    <property type="entry name" value="OmpA_C-like"/>
    <property type="match status" value="1"/>
</dbReference>
<dbReference type="PANTHER" id="PTHR30329">
    <property type="entry name" value="STATOR ELEMENT OF FLAGELLAR MOTOR COMPLEX"/>
    <property type="match status" value="1"/>
</dbReference>
<keyword evidence="1" id="KW-0472">Membrane</keyword>
<evidence type="ECO:0000256" key="2">
    <source>
        <dbReference type="SAM" id="MobiDB-lite"/>
    </source>
</evidence>
<dbReference type="SUPFAM" id="SSF103088">
    <property type="entry name" value="OmpA-like"/>
    <property type="match status" value="1"/>
</dbReference>
<evidence type="ECO:0000259" key="3">
    <source>
        <dbReference type="PROSITE" id="PS51123"/>
    </source>
</evidence>